<protein>
    <recommendedName>
        <fullName evidence="1">Predicted DNA-binding protein ribbon-helix-helix domain-containing protein</fullName>
    </recommendedName>
</protein>
<evidence type="ECO:0000313" key="2">
    <source>
        <dbReference type="EMBL" id="AVP64128.1"/>
    </source>
</evidence>
<dbReference type="EMBL" id="CP027776">
    <property type="protein sequence ID" value="AVP64128.1"/>
    <property type="molecule type" value="Genomic_DNA"/>
</dbReference>
<accession>A0AAU8YUD1</accession>
<sequence>MGNKKDTLVTRERYSSTFDKELLKKFKELSAETSIPISKLFDKALELVLKEYGKR</sequence>
<dbReference type="InterPro" id="IPR038733">
    <property type="entry name" value="Predicted_DNA_bind_prot_RHH"/>
</dbReference>
<evidence type="ECO:0000259" key="1">
    <source>
        <dbReference type="Pfam" id="PF12651"/>
    </source>
</evidence>
<reference evidence="2 3" key="1">
    <citation type="submission" date="2018-01" db="EMBL/GenBank/DDBJ databases">
        <title>Genetic Diversity of Clostridium botulinum in seafood.</title>
        <authorList>
            <person name="Athira V."/>
            <person name="Arun Jyothi P.V."/>
            <person name="Lalitha K.V."/>
            <person name="Joseph T.C."/>
        </authorList>
    </citation>
    <scope>NUCLEOTIDE SEQUENCE [LARGE SCALE GENOMIC DNA]</scope>
    <source>
        <strain evidence="2 3">Mfbjulcb5</strain>
    </source>
</reference>
<name>A0AAU8YUD1_CLOBO</name>
<feature type="domain" description="Predicted DNA-binding protein ribbon-helix-helix" evidence="1">
    <location>
        <begin position="11"/>
        <end position="52"/>
    </location>
</feature>
<proteinExistence type="predicted"/>
<organism evidence="2 3">
    <name type="scientific">Clostridium botulinum</name>
    <dbReference type="NCBI Taxonomy" id="1491"/>
    <lineage>
        <taxon>Bacteria</taxon>
        <taxon>Bacillati</taxon>
        <taxon>Bacillota</taxon>
        <taxon>Clostridia</taxon>
        <taxon>Eubacteriales</taxon>
        <taxon>Clostridiaceae</taxon>
        <taxon>Clostridium</taxon>
    </lineage>
</organism>
<dbReference type="Pfam" id="PF12651">
    <property type="entry name" value="RHH_3"/>
    <property type="match status" value="1"/>
</dbReference>
<dbReference type="Proteomes" id="UP000238070">
    <property type="component" value="Chromosome"/>
</dbReference>
<evidence type="ECO:0000313" key="3">
    <source>
        <dbReference type="Proteomes" id="UP000238070"/>
    </source>
</evidence>
<gene>
    <name evidence="2" type="ORF">C3B64_07605</name>
</gene>
<dbReference type="AlphaFoldDB" id="A0AAU8YUD1"/>